<comment type="function">
    <text evidence="4">Formation of pseudouridine at positions 38, 39 and 40 in the anticodon stem and loop of transfer RNAs.</text>
</comment>
<evidence type="ECO:0000313" key="8">
    <source>
        <dbReference type="Proteomes" id="UP001451571"/>
    </source>
</evidence>
<gene>
    <name evidence="4 7" type="primary">truA</name>
    <name evidence="7" type="ORF">V6984_05940</name>
</gene>
<evidence type="ECO:0000256" key="4">
    <source>
        <dbReference type="HAMAP-Rule" id="MF_00171"/>
    </source>
</evidence>
<name>A0ABZ3EZM4_9FIRM</name>
<accession>A0ABZ3EZM4</accession>
<keyword evidence="8" id="KW-1185">Reference proteome</keyword>
<dbReference type="InterPro" id="IPR020094">
    <property type="entry name" value="TruA/RsuA/RluB/E/F_N"/>
</dbReference>
<organism evidence="7 8">
    <name type="scientific">Kineothrix sedimenti</name>
    <dbReference type="NCBI Taxonomy" id="3123317"/>
    <lineage>
        <taxon>Bacteria</taxon>
        <taxon>Bacillati</taxon>
        <taxon>Bacillota</taxon>
        <taxon>Clostridia</taxon>
        <taxon>Lachnospirales</taxon>
        <taxon>Lachnospiraceae</taxon>
        <taxon>Kineothrix</taxon>
    </lineage>
</organism>
<evidence type="ECO:0000313" key="7">
    <source>
        <dbReference type="EMBL" id="XAH75295.1"/>
    </source>
</evidence>
<evidence type="ECO:0000256" key="2">
    <source>
        <dbReference type="ARBA" id="ARBA00022694"/>
    </source>
</evidence>
<dbReference type="CDD" id="cd02570">
    <property type="entry name" value="PseudoU_synth_EcTruA"/>
    <property type="match status" value="1"/>
</dbReference>
<comment type="caution">
    <text evidence="4">Lacks conserved residue(s) required for the propagation of feature annotation.</text>
</comment>
<dbReference type="Pfam" id="PF01416">
    <property type="entry name" value="PseudoU_synth_1"/>
    <property type="match status" value="2"/>
</dbReference>
<dbReference type="GO" id="GO:0160147">
    <property type="term" value="F:tRNA pseudouridine(38-40) synthase activity"/>
    <property type="evidence" value="ECO:0007669"/>
    <property type="project" value="UniProtKB-EC"/>
</dbReference>
<evidence type="ECO:0000256" key="3">
    <source>
        <dbReference type="ARBA" id="ARBA00023235"/>
    </source>
</evidence>
<feature type="domain" description="Pseudouridine synthase I TruA alpha/beta" evidence="6">
    <location>
        <begin position="9"/>
        <end position="102"/>
    </location>
</feature>
<feature type="binding site" evidence="4">
    <location>
        <position position="111"/>
    </location>
    <ligand>
        <name>substrate</name>
    </ligand>
</feature>
<dbReference type="EMBL" id="CP146256">
    <property type="protein sequence ID" value="XAH75295.1"/>
    <property type="molecule type" value="Genomic_DNA"/>
</dbReference>
<dbReference type="HAMAP" id="MF_00171">
    <property type="entry name" value="TruA"/>
    <property type="match status" value="1"/>
</dbReference>
<dbReference type="EC" id="5.4.99.12" evidence="4"/>
<feature type="domain" description="Pseudouridine synthase I TruA alpha/beta" evidence="6">
    <location>
        <begin position="144"/>
        <end position="246"/>
    </location>
</feature>
<dbReference type="Proteomes" id="UP001451571">
    <property type="component" value="Chromosome"/>
</dbReference>
<comment type="catalytic activity">
    <reaction evidence="4 5">
        <text>uridine(38/39/40) in tRNA = pseudouridine(38/39/40) in tRNA</text>
        <dbReference type="Rhea" id="RHEA:22376"/>
        <dbReference type="Rhea" id="RHEA-COMP:10085"/>
        <dbReference type="Rhea" id="RHEA-COMP:10087"/>
        <dbReference type="ChEBI" id="CHEBI:65314"/>
        <dbReference type="ChEBI" id="CHEBI:65315"/>
        <dbReference type="EC" id="5.4.99.12"/>
    </reaction>
</comment>
<dbReference type="PANTHER" id="PTHR11142:SF22">
    <property type="entry name" value="TRNA PSEUDOURIDINE SYNTHASE A 2"/>
    <property type="match status" value="1"/>
</dbReference>
<sequence>MRNIKVILQYEGKRYQGWQRQEGGGNTIQGRLEVLLTKMCGRPVEVTGSGRTDAGVHALGQTANFHIDTDMTPEEIMCYMNEYLPEDIAVIQAQEVSPRFHSRLNATGKTYCYRVLNSSVPHIFDRRYVYEVPESLDMEAMCLAAEILCGTHDYKAFTSTKKGKKSTVRTVEAITITRVGEEIRFTFKGNGFLYHMVRIMMGTLLEVGMHKREAAQIEKLFTSGRREEAGMLVPAKGLTLVEVHYS</sequence>
<evidence type="ECO:0000256" key="1">
    <source>
        <dbReference type="ARBA" id="ARBA00009375"/>
    </source>
</evidence>
<dbReference type="PIRSF" id="PIRSF001430">
    <property type="entry name" value="tRNA_psdUrid_synth"/>
    <property type="match status" value="1"/>
</dbReference>
<dbReference type="Gene3D" id="3.30.70.660">
    <property type="entry name" value="Pseudouridine synthase I, catalytic domain, C-terminal subdomain"/>
    <property type="match status" value="1"/>
</dbReference>
<evidence type="ECO:0000259" key="6">
    <source>
        <dbReference type="Pfam" id="PF01416"/>
    </source>
</evidence>
<feature type="active site" description="Nucleophile" evidence="4">
    <location>
        <position position="53"/>
    </location>
</feature>
<dbReference type="Gene3D" id="3.30.70.580">
    <property type="entry name" value="Pseudouridine synthase I, catalytic domain, N-terminal subdomain"/>
    <property type="match status" value="1"/>
</dbReference>
<reference evidence="7 8" key="1">
    <citation type="submission" date="2024-02" db="EMBL/GenBank/DDBJ databases">
        <title>Bacterial strain from lacustrine sediment.</title>
        <authorList>
            <person name="Petit C."/>
            <person name="Fadhlaoui K."/>
        </authorList>
    </citation>
    <scope>NUCLEOTIDE SEQUENCE [LARGE SCALE GENOMIC DNA]</scope>
    <source>
        <strain evidence="7 8">IPX-CK</strain>
    </source>
</reference>
<dbReference type="InterPro" id="IPR020095">
    <property type="entry name" value="PsdUridine_synth_TruA_C"/>
</dbReference>
<protein>
    <recommendedName>
        <fullName evidence="4">tRNA pseudouridine synthase A</fullName>
        <ecNumber evidence="4">5.4.99.12</ecNumber>
    </recommendedName>
    <alternativeName>
        <fullName evidence="4">tRNA pseudouridine(38-40) synthase</fullName>
    </alternativeName>
    <alternativeName>
        <fullName evidence="4">tRNA pseudouridylate synthase I</fullName>
    </alternativeName>
    <alternativeName>
        <fullName evidence="4">tRNA-uridine isomerase I</fullName>
    </alternativeName>
</protein>
<comment type="similarity">
    <text evidence="1 4 5">Belongs to the tRNA pseudouridine synthase TruA family.</text>
</comment>
<dbReference type="InterPro" id="IPR001406">
    <property type="entry name" value="PsdUridine_synth_TruA"/>
</dbReference>
<comment type="subunit">
    <text evidence="4">Homodimer.</text>
</comment>
<dbReference type="NCBIfam" id="TIGR00071">
    <property type="entry name" value="hisT_truA"/>
    <property type="match status" value="1"/>
</dbReference>
<dbReference type="InterPro" id="IPR020103">
    <property type="entry name" value="PsdUridine_synth_cat_dom_sf"/>
</dbReference>
<dbReference type="InterPro" id="IPR020097">
    <property type="entry name" value="PsdUridine_synth_TruA_a/b_dom"/>
</dbReference>
<evidence type="ECO:0000256" key="5">
    <source>
        <dbReference type="RuleBase" id="RU003792"/>
    </source>
</evidence>
<dbReference type="PANTHER" id="PTHR11142">
    <property type="entry name" value="PSEUDOURIDYLATE SYNTHASE"/>
    <property type="match status" value="1"/>
</dbReference>
<proteinExistence type="inferred from homology"/>
<dbReference type="SUPFAM" id="SSF55120">
    <property type="entry name" value="Pseudouridine synthase"/>
    <property type="match status" value="1"/>
</dbReference>
<keyword evidence="3 4" id="KW-0413">Isomerase</keyword>
<keyword evidence="2 4" id="KW-0819">tRNA processing</keyword>
<dbReference type="RefSeq" id="WP_342758859.1">
    <property type="nucleotide sequence ID" value="NZ_CP146256.1"/>
</dbReference>